<comment type="subunit">
    <text evidence="4">Binds to mitochondrial small subunit 15S rRNA.</text>
</comment>
<feature type="repeat" description="PPR" evidence="5">
    <location>
        <begin position="663"/>
        <end position="697"/>
    </location>
</feature>
<protein>
    <recommendedName>
        <fullName evidence="8">Pentacotripeptide-repeat region of PRORP domain-containing protein</fullName>
    </recommendedName>
</protein>
<evidence type="ECO:0000256" key="2">
    <source>
        <dbReference type="ARBA" id="ARBA00022737"/>
    </source>
</evidence>
<evidence type="ECO:0000256" key="3">
    <source>
        <dbReference type="ARBA" id="ARBA00044493"/>
    </source>
</evidence>
<name>A0A6A6UX61_9PLEO</name>
<evidence type="ECO:0008006" key="8">
    <source>
        <dbReference type="Google" id="ProtNLM"/>
    </source>
</evidence>
<sequence length="1121" mass="128079">MLERASTCLEIGGRTLLRAPKPCLRSRRALHSAFWHHGASDLCLPIPWATVVADQPYDSTPAGTLDPSPSDNREPDLQLLDFLYPEKTLALIRQISSYGLGTMPRRRHRLHGAIRPFSTSRTEQRQVVADTQQLDAEEEALIARSAPDKQELAWRLLLAIPDSDRTSALQVDLLDYLVSGNAAPDPGRILAIFEALPESARRATSYRAAVCACADLNMVGRAVQLYEEAIARDFGLDLGTDVVLASAVREHSWDMTIRVIGAFSSLASRNGFNLSHLYQDPSRQKDDFKVVWGGVSQIPGLEDQLESLLHFLRRSKDALGVEKEQQEGSLHLSLGRDGGPGFDKQRKEAIDHLILGLAAEATEQVLNVPKPDESQIREFLADLFRTLRELEIPNGPLYEYVIRRMLHFARYRTFSNQRKPWLTLYRWYRDDCEGKRVSGRPSQKLLRELLVQVGVHRSSKMVDNIIKDFRLFYPNECMPYAMLKFVIDYYAESGQVNEVQEYVEEFRKGHGRQLDTKVLTALPYSHARRINVQGAEQQFERISTEFGMTPDTACWNVLLLAYTRADDLDGALACFNRMLAAGAMPDVYTFGPLLDLCAARGDIEAYETLYAKAEQIKIPIRTDVRARAGFVQALLNFDDPEGAEATAQAMLRQYRDGMLEGSLTHTWNLLIQYYALRGDVDSSRRLYREMLDNGIPLDTWTYSSLMRALVEVKQTNAAFKILRVTMPGNNIRVYAFHYAICIVGFLRERQYDLALIANKMMLDRDVPQTATSRMASLQAIGLAELRALSKKRTKDPRQRLEALEQKMREIILSDYEKDVANREPSHNRLIDSKQQLAPEGYFGFLILLYGARRSFDICKELFQAATARDDDAKYEAPITLLTAIMETHLRLKEYDEVDKCWKLARSQAGKLVKTLEQAFNPEPASDGSVEGEIPENNKIRIAKNRRQVLFRTARIYMQSLFRRGGQDSLLEAQDTLRDLLAHGFVVDNVTWNEFIQVLCQRHRVLDAFTACESYLMPEFPGWRYLNAAYIRKERRGHEWFALRHTDLSKRSRLPRYKTLVVLASAWSRIRRDEYVGVGYNEEMRAWPSDILRKVSPMTVEAIETMPRTEDTVQRKYLDSGR</sequence>
<comment type="function">
    <text evidence="3">Regulates mitochondrial small subunit maturation by controlling 15S rRNA 5'-end processing. Localizes to the 5' precursor of the 15S rRNA in a position that is subsequently occupied by mS47 in the mature yeast mtSSU. Uses structure and sequence-specific RNA recognition, binding to a single-stranded region of the precursor and specifically recognizing bases -6 to -1. The exchange of Ccm1 for mS47 is coupled to the irreversible removal of precursor rRNA that is accompanied by conformational changes of the mitoribosomal proteins uS5m and mS26. These conformational changes signal completion of 5'-end rRNA processing through protection of the mature 5'-end of the 15S rRNA and stabilization of mS47. The removal of the 5' precursor together with the dissociation of Ccm1 may be catalyzed by the 5'-3' exoribonuclease Pet127. Involved in the specific removal of group I introns in mitochondrial encoded transcripts.</text>
</comment>
<dbReference type="OrthoDB" id="185373at2759"/>
<reference evidence="6" key="1">
    <citation type="journal article" date="2020" name="Stud. Mycol.">
        <title>101 Dothideomycetes genomes: a test case for predicting lifestyles and emergence of pathogens.</title>
        <authorList>
            <person name="Haridas S."/>
            <person name="Albert R."/>
            <person name="Binder M."/>
            <person name="Bloem J."/>
            <person name="Labutti K."/>
            <person name="Salamov A."/>
            <person name="Andreopoulos B."/>
            <person name="Baker S."/>
            <person name="Barry K."/>
            <person name="Bills G."/>
            <person name="Bluhm B."/>
            <person name="Cannon C."/>
            <person name="Castanera R."/>
            <person name="Culley D."/>
            <person name="Daum C."/>
            <person name="Ezra D."/>
            <person name="Gonzalez J."/>
            <person name="Henrissat B."/>
            <person name="Kuo A."/>
            <person name="Liang C."/>
            <person name="Lipzen A."/>
            <person name="Lutzoni F."/>
            <person name="Magnuson J."/>
            <person name="Mondo S."/>
            <person name="Nolan M."/>
            <person name="Ohm R."/>
            <person name="Pangilinan J."/>
            <person name="Park H.-J."/>
            <person name="Ramirez L."/>
            <person name="Alfaro M."/>
            <person name="Sun H."/>
            <person name="Tritt A."/>
            <person name="Yoshinaga Y."/>
            <person name="Zwiers L.-H."/>
            <person name="Turgeon B."/>
            <person name="Goodwin S."/>
            <person name="Spatafora J."/>
            <person name="Crous P."/>
            <person name="Grigoriev I."/>
        </authorList>
    </citation>
    <scope>NUCLEOTIDE SEQUENCE</scope>
    <source>
        <strain evidence="6">CBS 119925</strain>
    </source>
</reference>
<dbReference type="NCBIfam" id="TIGR00756">
    <property type="entry name" value="PPR"/>
    <property type="match status" value="2"/>
</dbReference>
<evidence type="ECO:0000313" key="7">
    <source>
        <dbReference type="Proteomes" id="UP000799440"/>
    </source>
</evidence>
<dbReference type="SUPFAM" id="SSF48452">
    <property type="entry name" value="TPR-like"/>
    <property type="match status" value="1"/>
</dbReference>
<dbReference type="Gene3D" id="1.25.40.10">
    <property type="entry name" value="Tetratricopeptide repeat domain"/>
    <property type="match status" value="2"/>
</dbReference>
<dbReference type="PROSITE" id="PS51375">
    <property type="entry name" value="PPR"/>
    <property type="match status" value="2"/>
</dbReference>
<dbReference type="Pfam" id="PF13041">
    <property type="entry name" value="PPR_2"/>
    <property type="match status" value="2"/>
</dbReference>
<organism evidence="6 7">
    <name type="scientific">Sporormia fimetaria CBS 119925</name>
    <dbReference type="NCBI Taxonomy" id="1340428"/>
    <lineage>
        <taxon>Eukaryota</taxon>
        <taxon>Fungi</taxon>
        <taxon>Dikarya</taxon>
        <taxon>Ascomycota</taxon>
        <taxon>Pezizomycotina</taxon>
        <taxon>Dothideomycetes</taxon>
        <taxon>Pleosporomycetidae</taxon>
        <taxon>Pleosporales</taxon>
        <taxon>Sporormiaceae</taxon>
        <taxon>Sporormia</taxon>
    </lineage>
</organism>
<gene>
    <name evidence="6" type="ORF">M011DRAFT_453771</name>
</gene>
<dbReference type="AlphaFoldDB" id="A0A6A6UX61"/>
<comment type="similarity">
    <text evidence="1">Belongs to the CCM1 family.</text>
</comment>
<keyword evidence="2" id="KW-0677">Repeat</keyword>
<evidence type="ECO:0000313" key="6">
    <source>
        <dbReference type="EMBL" id="KAF2742106.1"/>
    </source>
</evidence>
<proteinExistence type="inferred from homology"/>
<dbReference type="PANTHER" id="PTHR47447">
    <property type="entry name" value="OS03G0856100 PROTEIN"/>
    <property type="match status" value="1"/>
</dbReference>
<evidence type="ECO:0000256" key="4">
    <source>
        <dbReference type="ARBA" id="ARBA00044511"/>
    </source>
</evidence>
<accession>A0A6A6UX61</accession>
<evidence type="ECO:0000256" key="5">
    <source>
        <dbReference type="PROSITE-ProRule" id="PRU00708"/>
    </source>
</evidence>
<dbReference type="PANTHER" id="PTHR47447:SF24">
    <property type="entry name" value="PENTATRICOPEPTIDE REPEAT-CONTAINING PROTEIN"/>
    <property type="match status" value="1"/>
</dbReference>
<dbReference type="Proteomes" id="UP000799440">
    <property type="component" value="Unassembled WGS sequence"/>
</dbReference>
<dbReference type="InterPro" id="IPR011990">
    <property type="entry name" value="TPR-like_helical_dom_sf"/>
</dbReference>
<keyword evidence="7" id="KW-1185">Reference proteome</keyword>
<dbReference type="InterPro" id="IPR002885">
    <property type="entry name" value="PPR_rpt"/>
</dbReference>
<evidence type="ECO:0000256" key="1">
    <source>
        <dbReference type="ARBA" id="ARBA00006192"/>
    </source>
</evidence>
<dbReference type="EMBL" id="MU006615">
    <property type="protein sequence ID" value="KAF2742106.1"/>
    <property type="molecule type" value="Genomic_DNA"/>
</dbReference>
<feature type="repeat" description="PPR" evidence="5">
    <location>
        <begin position="551"/>
        <end position="585"/>
    </location>
</feature>